<name>A0A7I7KS68_9MYCO</name>
<dbReference type="Proteomes" id="UP000465866">
    <property type="component" value="Chromosome"/>
</dbReference>
<evidence type="ECO:0000313" key="3">
    <source>
        <dbReference type="Proteomes" id="UP000465866"/>
    </source>
</evidence>
<protein>
    <submittedName>
        <fullName evidence="2">Uncharacterized protein</fullName>
    </submittedName>
</protein>
<feature type="region of interest" description="Disordered" evidence="1">
    <location>
        <begin position="48"/>
        <end position="92"/>
    </location>
</feature>
<evidence type="ECO:0000313" key="2">
    <source>
        <dbReference type="EMBL" id="BBX44258.1"/>
    </source>
</evidence>
<organism evidence="2 3">
    <name type="scientific">Mycobacterium cookii</name>
    <dbReference type="NCBI Taxonomy" id="1775"/>
    <lineage>
        <taxon>Bacteria</taxon>
        <taxon>Bacillati</taxon>
        <taxon>Actinomycetota</taxon>
        <taxon>Actinomycetes</taxon>
        <taxon>Mycobacteriales</taxon>
        <taxon>Mycobacteriaceae</taxon>
        <taxon>Mycobacterium</taxon>
    </lineage>
</organism>
<keyword evidence="3" id="KW-1185">Reference proteome</keyword>
<accession>A0A7I7KS68</accession>
<proteinExistence type="predicted"/>
<dbReference type="EMBL" id="AP022569">
    <property type="protein sequence ID" value="BBX44258.1"/>
    <property type="molecule type" value="Genomic_DNA"/>
</dbReference>
<dbReference type="RefSeq" id="WP_163774634.1">
    <property type="nucleotide sequence ID" value="NZ_AP022569.1"/>
</dbReference>
<sequence length="92" mass="9942">MGQSTTFFRRGSVAVLGAAVFAGVVAFGPAPLGRAITFARDATWLMQRDPEPDMPLPDENAVDDPAFNGPLQFYPPGSHRHRHHSSVQPGRS</sequence>
<dbReference type="AlphaFoldDB" id="A0A7I7KS68"/>
<gene>
    <name evidence="2" type="ORF">MCOO_02730</name>
</gene>
<evidence type="ECO:0000256" key="1">
    <source>
        <dbReference type="SAM" id="MobiDB-lite"/>
    </source>
</evidence>
<reference evidence="2 3" key="1">
    <citation type="journal article" date="2019" name="Emerg. Microbes Infect.">
        <title>Comprehensive subspecies identification of 175 nontuberculous mycobacteria species based on 7547 genomic profiles.</title>
        <authorList>
            <person name="Matsumoto Y."/>
            <person name="Kinjo T."/>
            <person name="Motooka D."/>
            <person name="Nabeya D."/>
            <person name="Jung N."/>
            <person name="Uechi K."/>
            <person name="Horii T."/>
            <person name="Iida T."/>
            <person name="Fujita J."/>
            <person name="Nakamura S."/>
        </authorList>
    </citation>
    <scope>NUCLEOTIDE SEQUENCE [LARGE SCALE GENOMIC DNA]</scope>
    <source>
        <strain evidence="2 3">JCM 12404</strain>
    </source>
</reference>
<dbReference type="KEGG" id="mcoo:MCOO_02730"/>